<proteinExistence type="evidence at transcript level"/>
<dbReference type="AlphaFoldDB" id="C1L5B6"/>
<reference evidence="1" key="2">
    <citation type="submission" date="2009-03" db="EMBL/GenBank/DDBJ databases">
        <authorList>
            <person name="Gang L."/>
        </authorList>
    </citation>
    <scope>NUCLEOTIDE SEQUENCE</scope>
    <source>
        <strain evidence="1">Anhui</strain>
    </source>
</reference>
<sequence length="35" mass="3982">MMKLVTQSGCGILSKQQIKLLKKCINALWYSLNLN</sequence>
<reference evidence="1" key="1">
    <citation type="journal article" date="2009" name="Nature">
        <title>The Schistosoma japonicum genome reveals features of host-parasite interplay.</title>
        <authorList>
            <person name="Liu F."/>
            <person name="Zhou Y."/>
            <person name="Wang Z.Q."/>
            <person name="Lu G."/>
            <person name="Zheng H."/>
            <person name="Brindley P.J."/>
            <person name="McManus D.P."/>
            <person name="Blair D."/>
            <person name="Zhang Q.H."/>
            <person name="Zhong Y."/>
            <person name="Wang S."/>
            <person name="Han Z.G."/>
            <person name="Chen Z."/>
        </authorList>
    </citation>
    <scope>NUCLEOTIDE SEQUENCE</scope>
    <source>
        <strain evidence="1">Anhui</strain>
    </source>
</reference>
<name>C1L5B6_SCHJA</name>
<accession>C1L5B6</accession>
<protein>
    <submittedName>
        <fullName evidence="1">Hypotheticial protein</fullName>
    </submittedName>
</protein>
<evidence type="ECO:0000313" key="1">
    <source>
        <dbReference type="EMBL" id="CAX69894.1"/>
    </source>
</evidence>
<dbReference type="EMBL" id="FN314161">
    <property type="protein sequence ID" value="CAX69894.1"/>
    <property type="molecule type" value="mRNA"/>
</dbReference>
<organism evidence="1">
    <name type="scientific">Schistosoma japonicum</name>
    <name type="common">Blood fluke</name>
    <dbReference type="NCBI Taxonomy" id="6182"/>
    <lineage>
        <taxon>Eukaryota</taxon>
        <taxon>Metazoa</taxon>
        <taxon>Spiralia</taxon>
        <taxon>Lophotrochozoa</taxon>
        <taxon>Platyhelminthes</taxon>
        <taxon>Trematoda</taxon>
        <taxon>Digenea</taxon>
        <taxon>Strigeidida</taxon>
        <taxon>Schistosomatoidea</taxon>
        <taxon>Schistosomatidae</taxon>
        <taxon>Schistosoma</taxon>
    </lineage>
</organism>